<accession>A0ACC2RZI3</accession>
<proteinExistence type="predicted"/>
<sequence length="222" mass="24223">MMRASIIFLTITARCLGHTSGGSRFNLAQEGESFNDESMDHIQNPQQTTNTEERVHKIKVIISSVNENSDGTSTPAINANHPDSTIANNKPSDPTSINGEPPGTTTDNEGYPTPVEGLSDPTTANENRPDPTIVNKEPQEPTMIEDRPKSRGDEDSKEHPDGKDNNKERGGDLDRWVREEGNASGKQGKPDPPSTNLTWSWTIIGVISFATLLALVAFVFKK</sequence>
<evidence type="ECO:0000313" key="1">
    <source>
        <dbReference type="EMBL" id="KAJ9055531.1"/>
    </source>
</evidence>
<comment type="caution">
    <text evidence="1">The sequence shown here is derived from an EMBL/GenBank/DDBJ whole genome shotgun (WGS) entry which is preliminary data.</text>
</comment>
<gene>
    <name evidence="1" type="ORF">DSO57_1002827</name>
</gene>
<name>A0ACC2RZI3_9FUNG</name>
<keyword evidence="2" id="KW-1185">Reference proteome</keyword>
<organism evidence="1 2">
    <name type="scientific">Entomophthora muscae</name>
    <dbReference type="NCBI Taxonomy" id="34485"/>
    <lineage>
        <taxon>Eukaryota</taxon>
        <taxon>Fungi</taxon>
        <taxon>Fungi incertae sedis</taxon>
        <taxon>Zoopagomycota</taxon>
        <taxon>Entomophthoromycotina</taxon>
        <taxon>Entomophthoromycetes</taxon>
        <taxon>Entomophthorales</taxon>
        <taxon>Entomophthoraceae</taxon>
        <taxon>Entomophthora</taxon>
    </lineage>
</organism>
<dbReference type="Proteomes" id="UP001165960">
    <property type="component" value="Unassembled WGS sequence"/>
</dbReference>
<evidence type="ECO:0000313" key="2">
    <source>
        <dbReference type="Proteomes" id="UP001165960"/>
    </source>
</evidence>
<reference evidence="1" key="1">
    <citation type="submission" date="2022-04" db="EMBL/GenBank/DDBJ databases">
        <title>Genome of the entomopathogenic fungus Entomophthora muscae.</title>
        <authorList>
            <person name="Elya C."/>
            <person name="Lovett B.R."/>
            <person name="Lee E."/>
            <person name="Macias A.M."/>
            <person name="Hajek A.E."/>
            <person name="De Bivort B.L."/>
            <person name="Kasson M.T."/>
            <person name="De Fine Licht H.H."/>
            <person name="Stajich J.E."/>
        </authorList>
    </citation>
    <scope>NUCLEOTIDE SEQUENCE</scope>
    <source>
        <strain evidence="1">Berkeley</strain>
    </source>
</reference>
<dbReference type="EMBL" id="QTSX02006396">
    <property type="protein sequence ID" value="KAJ9055531.1"/>
    <property type="molecule type" value="Genomic_DNA"/>
</dbReference>
<protein>
    <submittedName>
        <fullName evidence="1">Uncharacterized protein</fullName>
    </submittedName>
</protein>